<feature type="non-terminal residue" evidence="6">
    <location>
        <position position="1"/>
    </location>
</feature>
<evidence type="ECO:0000313" key="7">
    <source>
        <dbReference type="Proteomes" id="UP001165082"/>
    </source>
</evidence>
<feature type="domain" description="Peptidase M14" evidence="5">
    <location>
        <begin position="850"/>
        <end position="1133"/>
    </location>
</feature>
<dbReference type="GO" id="GO:0008270">
    <property type="term" value="F:zinc ion binding"/>
    <property type="evidence" value="ECO:0007669"/>
    <property type="project" value="InterPro"/>
</dbReference>
<dbReference type="OrthoDB" id="10253041at2759"/>
<dbReference type="GO" id="GO:0006508">
    <property type="term" value="P:proteolysis"/>
    <property type="evidence" value="ECO:0007669"/>
    <property type="project" value="InterPro"/>
</dbReference>
<dbReference type="InterPro" id="IPR036291">
    <property type="entry name" value="NAD(P)-bd_dom_sf"/>
</dbReference>
<feature type="region of interest" description="Disordered" evidence="4">
    <location>
        <begin position="454"/>
        <end position="508"/>
    </location>
</feature>
<feature type="region of interest" description="Disordered" evidence="4">
    <location>
        <begin position="694"/>
        <end position="726"/>
    </location>
</feature>
<dbReference type="SUPFAM" id="SSF50129">
    <property type="entry name" value="GroES-like"/>
    <property type="match status" value="1"/>
</dbReference>
<dbReference type="Gene3D" id="2.60.40.3120">
    <property type="match status" value="1"/>
</dbReference>
<feature type="compositionally biased region" description="Basic residues" evidence="4">
    <location>
        <begin position="1273"/>
        <end position="1290"/>
    </location>
</feature>
<evidence type="ECO:0000259" key="5">
    <source>
        <dbReference type="PROSITE" id="PS52035"/>
    </source>
</evidence>
<gene>
    <name evidence="6" type="ORF">TrRE_jg8177</name>
</gene>
<dbReference type="Pfam" id="PF00246">
    <property type="entry name" value="Peptidase_M14"/>
    <property type="match status" value="1"/>
</dbReference>
<dbReference type="Gene3D" id="3.40.630.10">
    <property type="entry name" value="Zn peptidases"/>
    <property type="match status" value="1"/>
</dbReference>
<dbReference type="PANTHER" id="PTHR12756">
    <property type="entry name" value="CYTOSOLIC CARBOXYPEPTIDASE"/>
    <property type="match status" value="1"/>
</dbReference>
<dbReference type="Proteomes" id="UP001165082">
    <property type="component" value="Unassembled WGS sequence"/>
</dbReference>
<feature type="region of interest" description="Disordered" evidence="4">
    <location>
        <begin position="36"/>
        <end position="62"/>
    </location>
</feature>
<dbReference type="Pfam" id="PF13602">
    <property type="entry name" value="ADH_zinc_N_2"/>
    <property type="match status" value="1"/>
</dbReference>
<dbReference type="EMBL" id="BRXZ01001381">
    <property type="protein sequence ID" value="GMH69782.1"/>
    <property type="molecule type" value="Genomic_DNA"/>
</dbReference>
<evidence type="ECO:0000256" key="2">
    <source>
        <dbReference type="ARBA" id="ARBA00005988"/>
    </source>
</evidence>
<dbReference type="InterPro" id="IPR011032">
    <property type="entry name" value="GroES-like_sf"/>
</dbReference>
<comment type="cofactor">
    <cofactor evidence="1">
        <name>Zn(2+)</name>
        <dbReference type="ChEBI" id="CHEBI:29105"/>
    </cofactor>
</comment>
<dbReference type="InterPro" id="IPR000834">
    <property type="entry name" value="Peptidase_M14"/>
</dbReference>
<dbReference type="CDD" id="cd08290">
    <property type="entry name" value="ETR"/>
    <property type="match status" value="1"/>
</dbReference>
<evidence type="ECO:0000256" key="4">
    <source>
        <dbReference type="SAM" id="MobiDB-lite"/>
    </source>
</evidence>
<organism evidence="6 7">
    <name type="scientific">Triparma retinervis</name>
    <dbReference type="NCBI Taxonomy" id="2557542"/>
    <lineage>
        <taxon>Eukaryota</taxon>
        <taxon>Sar</taxon>
        <taxon>Stramenopiles</taxon>
        <taxon>Ochrophyta</taxon>
        <taxon>Bolidophyceae</taxon>
        <taxon>Parmales</taxon>
        <taxon>Triparmaceae</taxon>
        <taxon>Triparma</taxon>
    </lineage>
</organism>
<feature type="compositionally biased region" description="Basic and acidic residues" evidence="4">
    <location>
        <begin position="479"/>
        <end position="491"/>
    </location>
</feature>
<accession>A0A9W7E8F0</accession>
<dbReference type="PROSITE" id="PS52035">
    <property type="entry name" value="PEPTIDASE_M14"/>
    <property type="match status" value="1"/>
</dbReference>
<feature type="compositionally biased region" description="Polar residues" evidence="4">
    <location>
        <begin position="458"/>
        <end position="470"/>
    </location>
</feature>
<reference evidence="6" key="1">
    <citation type="submission" date="2022-07" db="EMBL/GenBank/DDBJ databases">
        <title>Genome analysis of Parmales, a sister group of diatoms, reveals the evolutionary specialization of diatoms from phago-mixotrophs to photoautotrophs.</title>
        <authorList>
            <person name="Ban H."/>
            <person name="Sato S."/>
            <person name="Yoshikawa S."/>
            <person name="Kazumasa Y."/>
            <person name="Nakamura Y."/>
            <person name="Ichinomiya M."/>
            <person name="Saitoh K."/>
            <person name="Sato N."/>
            <person name="Blanc-Mathieu R."/>
            <person name="Endo H."/>
            <person name="Kuwata A."/>
            <person name="Ogata H."/>
        </authorList>
    </citation>
    <scope>NUCLEOTIDE SEQUENCE</scope>
</reference>
<comment type="caution">
    <text evidence="6">The sequence shown here is derived from an EMBL/GenBank/DDBJ whole genome shotgun (WGS) entry which is preliminary data.</text>
</comment>
<comment type="similarity">
    <text evidence="2 3">Belongs to the peptidase M14 family.</text>
</comment>
<dbReference type="GO" id="GO:0004181">
    <property type="term" value="F:metallocarboxypeptidase activity"/>
    <property type="evidence" value="ECO:0007669"/>
    <property type="project" value="InterPro"/>
</dbReference>
<name>A0A9W7E8F0_9STRA</name>
<proteinExistence type="inferred from homology"/>
<dbReference type="SUPFAM" id="SSF53187">
    <property type="entry name" value="Zn-dependent exopeptidases"/>
    <property type="match status" value="1"/>
</dbReference>
<evidence type="ECO:0000313" key="6">
    <source>
        <dbReference type="EMBL" id="GMH69782.1"/>
    </source>
</evidence>
<evidence type="ECO:0000256" key="1">
    <source>
        <dbReference type="ARBA" id="ARBA00001947"/>
    </source>
</evidence>
<dbReference type="Gene3D" id="3.40.50.720">
    <property type="entry name" value="NAD(P)-binding Rossmann-like Domain"/>
    <property type="match status" value="1"/>
</dbReference>
<protein>
    <recommendedName>
        <fullName evidence="5">Peptidase M14 domain-containing protein</fullName>
    </recommendedName>
</protein>
<feature type="compositionally biased region" description="Pro residues" evidence="4">
    <location>
        <begin position="714"/>
        <end position="726"/>
    </location>
</feature>
<feature type="active site" description="Proton donor/acceptor" evidence="3">
    <location>
        <position position="1095"/>
    </location>
</feature>
<keyword evidence="7" id="KW-1185">Reference proteome</keyword>
<feature type="region of interest" description="Disordered" evidence="4">
    <location>
        <begin position="1264"/>
        <end position="1354"/>
    </location>
</feature>
<dbReference type="InterPro" id="IPR050821">
    <property type="entry name" value="Cytosolic_carboxypeptidase"/>
</dbReference>
<dbReference type="Gene3D" id="3.90.180.10">
    <property type="entry name" value="Medium-chain alcohol dehydrogenases, catalytic domain"/>
    <property type="match status" value="1"/>
</dbReference>
<sequence length="1354" mass="150260">MLNLFGRTLNRRYLRSYHSLRVSELGPPKERITYHQQETSEDGGTVAISSPDSPKTSAHPHCVKPPKWQVRPPFGKDPFRFVVDSERPFEVSGGDVLGAWAGRAFKTLMVQDRTIQSILGVDPHFRMSQEDLDNVVVAPLISSVNTADLNTIEGTYPIKPGFVEGPDKHSVPGSEFVGQVVSSESPLFNPGDLVIPNTVGLGSWCSCLPPLPAYNFTPVSSLHFEGTEPYDIPIHDLLGVQVNPSTAYIMLHDSGRAPLSPGDVVILTAGKSAVATAAAQIAKCKFGAKVVSVVRRKDRTDKEWQEVEAEMKEYGVDLLLEEEKIKKTPPRKLIETIQKVGKGKVKLCLDSVGGKVGTRLSLCLTKGEGTHVTYGGLSREAVSVGAGTAIFSDNVYKGFWLTRWMNNNIAARGTIMDMRPTMMRELLEMVKEGMLKLPETKLFHLSDFEGAFDEVQKGNPSSSPPLTDNGSDGAYDSIDDARSSGSAEKDSVAFNEDSDNDVAWLNQPKSPTNQLFETLKVQMEQTDFSSSTKNDQYTDSRFIDAPIPLMDFPATPINREWEHPKTGMSYKLPFVEHEHSGYDPDLLLATDSDDGSHPKKTVPLEPLHDKKFSSFVSNLLSQRTKQENVVFLDEIEDSTPPPASNAYPHGTLVYDFESIAAENKNVSADLEEGESFFESGNLLTAHYINGRKKELPRPATVAATEDAGENTSPPNVPNEPSPPPPSYQELLKPVDQEYDLRCKFDTHTVGNIQWYYFSAEPPQTATFPLRVRFNLINMMKKSSLYQNGMRPLMYSSGEKLWKRGCEEISYYRNKYSYEPKGKRKKKQRHSTLSFVYTFTKHEAVFFSHCYPYTYSDLQKDIITIFERTSQDKASCFIRTRDMCLTLAGNRCELLTITSVANDPEEMEKRPAVVLSARVHPGESNSSYMMRGVLRFLCSNNPDAKVLRDNFVFKIVPMLNPDGVIHGNYRCSLSGMDLNRRYASPSAILHPTVFSMRQLLSTTQESRGVILFVDMHGHSRKKNTFLYGCDHGSKNLEQRLLPRVFPRLLHNVFRSGTEGGFFSYQDCDFNVKKGKNSTGRVVAWRDVGIDNAFTLEASFAGTGDNLVDTGRKKEEVRRDGEGPNNAPSYFHFGIDDFENIGVGICKTLLHYCRIGSSSDKLKEHKKGARAKYAAAMAELENSLTVSCELKPAASASSSPPVPLIESLISEGEGLEVDDLIEAGMSGDSLGSDSDPSGDNMPANLLLKDKEFQKFVQRSTVAPQLAHMELNNGRRAAHKKISKQMKKQRKGSTKGGGQGNKAKKKLQSAARMVIKQNREKKKKKGGEGSTVTRQPAAETTSSDLLNPRPLLPSKKS</sequence>
<evidence type="ECO:0000256" key="3">
    <source>
        <dbReference type="PROSITE-ProRule" id="PRU01379"/>
    </source>
</evidence>
<feature type="compositionally biased region" description="Polar residues" evidence="4">
    <location>
        <begin position="47"/>
        <end position="56"/>
    </location>
</feature>
<dbReference type="SUPFAM" id="SSF51735">
    <property type="entry name" value="NAD(P)-binding Rossmann-fold domains"/>
    <property type="match status" value="1"/>
</dbReference>
<dbReference type="PANTHER" id="PTHR12756:SF11">
    <property type="entry name" value="CYTOSOLIC CARBOXYPEPTIDASE 1"/>
    <property type="match status" value="1"/>
</dbReference>
<feature type="compositionally biased region" description="Polar residues" evidence="4">
    <location>
        <begin position="1327"/>
        <end position="1342"/>
    </location>
</feature>